<dbReference type="eggNOG" id="COG1482">
    <property type="taxonomic scope" value="Bacteria"/>
</dbReference>
<evidence type="ECO:0000256" key="2">
    <source>
        <dbReference type="ARBA" id="ARBA00010772"/>
    </source>
</evidence>
<evidence type="ECO:0000256" key="8">
    <source>
        <dbReference type="PIRSR" id="PIRSR001480-2"/>
    </source>
</evidence>
<gene>
    <name evidence="10" type="ordered locus">Spiaf_1179</name>
</gene>
<dbReference type="PATRIC" id="fig|889378.3.peg.1180"/>
<name>H9UIB5_SPIAZ</name>
<dbReference type="AlphaFoldDB" id="H9UIB5"/>
<evidence type="ECO:0000256" key="5">
    <source>
        <dbReference type="ARBA" id="ARBA00022833"/>
    </source>
</evidence>
<dbReference type="GO" id="GO:0005975">
    <property type="term" value="P:carbohydrate metabolic process"/>
    <property type="evidence" value="ECO:0007669"/>
    <property type="project" value="InterPro"/>
</dbReference>
<dbReference type="Gene3D" id="1.10.441.10">
    <property type="entry name" value="Phosphomannose Isomerase, domain 2"/>
    <property type="match status" value="1"/>
</dbReference>
<dbReference type="PROSITE" id="PS00965">
    <property type="entry name" value="PMI_I_1"/>
    <property type="match status" value="1"/>
</dbReference>
<keyword evidence="6 10" id="KW-0413">Isomerase</keyword>
<feature type="binding site" evidence="8">
    <location>
        <position position="278"/>
    </location>
    <ligand>
        <name>Zn(2+)</name>
        <dbReference type="ChEBI" id="CHEBI:29105"/>
    </ligand>
</feature>
<dbReference type="Gene3D" id="2.60.120.10">
    <property type="entry name" value="Jelly Rolls"/>
    <property type="match status" value="2"/>
</dbReference>
<dbReference type="Proteomes" id="UP000007383">
    <property type="component" value="Chromosome"/>
</dbReference>
<feature type="binding site" evidence="8">
    <location>
        <position position="101"/>
    </location>
    <ligand>
        <name>Zn(2+)</name>
        <dbReference type="ChEBI" id="CHEBI:29105"/>
    </ligand>
</feature>
<dbReference type="GO" id="GO:0008270">
    <property type="term" value="F:zinc ion binding"/>
    <property type="evidence" value="ECO:0007669"/>
    <property type="project" value="InterPro"/>
</dbReference>
<dbReference type="OrthoDB" id="9792649at2"/>
<keyword evidence="5 8" id="KW-0862">Zinc</keyword>
<dbReference type="HOGENOM" id="CLU_026967_1_1_12"/>
<evidence type="ECO:0000259" key="9">
    <source>
        <dbReference type="Pfam" id="PF20511"/>
    </source>
</evidence>
<dbReference type="InterPro" id="IPR018050">
    <property type="entry name" value="Pmannose_isomerase-type1_CS"/>
</dbReference>
<feature type="binding site" evidence="8">
    <location>
        <position position="138"/>
    </location>
    <ligand>
        <name>Zn(2+)</name>
        <dbReference type="ChEBI" id="CHEBI:29105"/>
    </ligand>
</feature>
<feature type="binding site" evidence="8">
    <location>
        <position position="103"/>
    </location>
    <ligand>
        <name>Zn(2+)</name>
        <dbReference type="ChEBI" id="CHEBI:29105"/>
    </ligand>
</feature>
<evidence type="ECO:0000256" key="1">
    <source>
        <dbReference type="ARBA" id="ARBA00000757"/>
    </source>
</evidence>
<feature type="active site" evidence="7">
    <location>
        <position position="297"/>
    </location>
</feature>
<dbReference type="RefSeq" id="WP_014455247.1">
    <property type="nucleotide sequence ID" value="NC_017098.1"/>
</dbReference>
<organism evidence="10 11">
    <name type="scientific">Spirochaeta africana (strain ATCC 700263 / DSM 8902 / Z-7692)</name>
    <dbReference type="NCBI Taxonomy" id="889378"/>
    <lineage>
        <taxon>Bacteria</taxon>
        <taxon>Pseudomonadati</taxon>
        <taxon>Spirochaetota</taxon>
        <taxon>Spirochaetia</taxon>
        <taxon>Spirochaetales</taxon>
        <taxon>Spirochaetaceae</taxon>
        <taxon>Spirochaeta</taxon>
    </lineage>
</organism>
<evidence type="ECO:0000256" key="6">
    <source>
        <dbReference type="ARBA" id="ARBA00023235"/>
    </source>
</evidence>
<evidence type="ECO:0000256" key="4">
    <source>
        <dbReference type="ARBA" id="ARBA00022723"/>
    </source>
</evidence>
<protein>
    <recommendedName>
        <fullName evidence="3">mannose-6-phosphate isomerase</fullName>
        <ecNumber evidence="3">5.3.1.8</ecNumber>
    </recommendedName>
</protein>
<dbReference type="InterPro" id="IPR001250">
    <property type="entry name" value="Man6P_Isoase-1"/>
</dbReference>
<proteinExistence type="inferred from homology"/>
<feature type="domain" description="Phosphomannose isomerase type I catalytic" evidence="9">
    <location>
        <begin position="7"/>
        <end position="153"/>
    </location>
</feature>
<keyword evidence="4 8" id="KW-0479">Metal-binding</keyword>
<dbReference type="STRING" id="889378.Spiaf_1179"/>
<accession>H9UIB5</accession>
<dbReference type="PANTHER" id="PTHR10309:SF0">
    <property type="entry name" value="MANNOSE-6-PHOSPHATE ISOMERASE"/>
    <property type="match status" value="1"/>
</dbReference>
<reference evidence="11" key="1">
    <citation type="journal article" date="2013" name="Stand. Genomic Sci.">
        <title>Complete genome sequence of the halophilic bacterium Spirochaeta africana type strain (Z-7692(T)) from the alkaline Lake Magadi in the East African Rift.</title>
        <authorList>
            <person name="Liolos K."/>
            <person name="Abt B."/>
            <person name="Scheuner C."/>
            <person name="Teshima H."/>
            <person name="Held B."/>
            <person name="Lapidus A."/>
            <person name="Nolan M."/>
            <person name="Lucas S."/>
            <person name="Deshpande S."/>
            <person name="Cheng J.F."/>
            <person name="Tapia R."/>
            <person name="Goodwin L.A."/>
            <person name="Pitluck S."/>
            <person name="Pagani I."/>
            <person name="Ivanova N."/>
            <person name="Mavromatis K."/>
            <person name="Mikhailova N."/>
            <person name="Huntemann M."/>
            <person name="Pati A."/>
            <person name="Chen A."/>
            <person name="Palaniappan K."/>
            <person name="Land M."/>
            <person name="Rohde M."/>
            <person name="Tindall B.J."/>
            <person name="Detter J.C."/>
            <person name="Goker M."/>
            <person name="Bristow J."/>
            <person name="Eisen J.A."/>
            <person name="Markowitz V."/>
            <person name="Hugenholtz P."/>
            <person name="Woyke T."/>
            <person name="Klenk H.P."/>
            <person name="Kyrpides N.C."/>
        </authorList>
    </citation>
    <scope>NUCLEOTIDE SEQUENCE</scope>
    <source>
        <strain evidence="11">ATCC 700263 / DSM 8902 / Z-7692</strain>
    </source>
</reference>
<dbReference type="SUPFAM" id="SSF51182">
    <property type="entry name" value="RmlC-like cupins"/>
    <property type="match status" value="1"/>
</dbReference>
<keyword evidence="11" id="KW-1185">Reference proteome</keyword>
<dbReference type="InterPro" id="IPR016305">
    <property type="entry name" value="Mannose-6-P_Isomerase"/>
</dbReference>
<evidence type="ECO:0000313" key="10">
    <source>
        <dbReference type="EMBL" id="AFG37258.1"/>
    </source>
</evidence>
<evidence type="ECO:0000256" key="7">
    <source>
        <dbReference type="PIRSR" id="PIRSR001480-1"/>
    </source>
</evidence>
<dbReference type="GO" id="GO:0009298">
    <property type="term" value="P:GDP-mannose biosynthetic process"/>
    <property type="evidence" value="ECO:0007669"/>
    <property type="project" value="InterPro"/>
</dbReference>
<dbReference type="EMBL" id="CP003282">
    <property type="protein sequence ID" value="AFG37258.1"/>
    <property type="molecule type" value="Genomic_DNA"/>
</dbReference>
<comment type="cofactor">
    <cofactor evidence="8">
        <name>Zn(2+)</name>
        <dbReference type="ChEBI" id="CHEBI:29105"/>
    </cofactor>
    <text evidence="8">Binds 1 zinc ion per subunit.</text>
</comment>
<comment type="similarity">
    <text evidence="2">Belongs to the mannose-6-phosphate isomerase type 1 family.</text>
</comment>
<dbReference type="InterPro" id="IPR014710">
    <property type="entry name" value="RmlC-like_jellyroll"/>
</dbReference>
<dbReference type="InterPro" id="IPR011051">
    <property type="entry name" value="RmlC_Cupin_sf"/>
</dbReference>
<dbReference type="CDD" id="cd07011">
    <property type="entry name" value="cupin_PMI_type_I_N"/>
    <property type="match status" value="1"/>
</dbReference>
<dbReference type="NCBIfam" id="TIGR00218">
    <property type="entry name" value="manA"/>
    <property type="match status" value="1"/>
</dbReference>
<dbReference type="GO" id="GO:0005829">
    <property type="term" value="C:cytosol"/>
    <property type="evidence" value="ECO:0007669"/>
    <property type="project" value="TreeGrafter"/>
</dbReference>
<dbReference type="PANTHER" id="PTHR10309">
    <property type="entry name" value="MANNOSE-6-PHOSPHATE ISOMERASE"/>
    <property type="match status" value="1"/>
</dbReference>
<dbReference type="PRINTS" id="PR00714">
    <property type="entry name" value="MAN6PISMRASE"/>
</dbReference>
<dbReference type="EC" id="5.3.1.8" evidence="3"/>
<evidence type="ECO:0000313" key="11">
    <source>
        <dbReference type="Proteomes" id="UP000007383"/>
    </source>
</evidence>
<comment type="catalytic activity">
    <reaction evidence="1">
        <text>D-mannose 6-phosphate = D-fructose 6-phosphate</text>
        <dbReference type="Rhea" id="RHEA:12356"/>
        <dbReference type="ChEBI" id="CHEBI:58735"/>
        <dbReference type="ChEBI" id="CHEBI:61527"/>
        <dbReference type="EC" id="5.3.1.8"/>
    </reaction>
</comment>
<dbReference type="PIRSF" id="PIRSF001480">
    <property type="entry name" value="Mannose-6-phosphate_isomerase"/>
    <property type="match status" value="1"/>
</dbReference>
<dbReference type="InterPro" id="IPR046457">
    <property type="entry name" value="PMI_typeI_cat"/>
</dbReference>
<dbReference type="Pfam" id="PF20511">
    <property type="entry name" value="PMI_typeI_cat"/>
    <property type="match status" value="1"/>
</dbReference>
<sequence>MDVAFYPLHNPVKHYAWGSTERIARFQHRRFPTPQPEAEVWMGAHPSDSSMLQIAGRRCSLWQAVADNPEYWLGSQVARDFDRQFPFLLKILAAEKALSIQVHPTRDQAERGFRFEEQHAVPHDAPHRIYRDRNHKPEQMVALSEFQAMCGFRTGSAIAQRMRPLHRYTSVSGRDEQALQELWSVLEMISSDTDGIGSFFRTLMALQTDHPAAAAALLHGGVQAASAELAEIDAFAAAWVRRLSRQFPDDPGALAPLYLNTVSIYPGEALTLAAGIPHAYLDGLGVEVMANSDNVIRAGLTVKHIDVPSLVDTVRCRSFVPDTAGPQPVADGVEQYPQVFREFALFRLTTGPVRITRDAGCAGRGPRILLADSDAQLRIVDTQGRWEDISGGSAVVIPHATEEFRLQGTGCGYLATAGAV</sequence>
<dbReference type="KEGG" id="sfc:Spiaf_1179"/>
<evidence type="ECO:0000256" key="3">
    <source>
        <dbReference type="ARBA" id="ARBA00011956"/>
    </source>
</evidence>
<dbReference type="GO" id="GO:0004476">
    <property type="term" value="F:mannose-6-phosphate isomerase activity"/>
    <property type="evidence" value="ECO:0007669"/>
    <property type="project" value="UniProtKB-EC"/>
</dbReference>